<dbReference type="Gene3D" id="3.90.220.20">
    <property type="entry name" value="DNA methylase specificity domains"/>
    <property type="match status" value="1"/>
</dbReference>
<dbReference type="GO" id="GO:0004519">
    <property type="term" value="F:endonuclease activity"/>
    <property type="evidence" value="ECO:0007669"/>
    <property type="project" value="UniProtKB-KW"/>
</dbReference>
<dbReference type="GO" id="GO:0003677">
    <property type="term" value="F:DNA binding"/>
    <property type="evidence" value="ECO:0007669"/>
    <property type="project" value="UniProtKB-KW"/>
</dbReference>
<dbReference type="InterPro" id="IPR044946">
    <property type="entry name" value="Restrct_endonuc_typeI_TRD_sf"/>
</dbReference>
<keyword evidence="3" id="KW-0175">Coiled coil</keyword>
<organism evidence="4 5">
    <name type="scientific">Chromobacterium sphagni</name>
    <dbReference type="NCBI Taxonomy" id="1903179"/>
    <lineage>
        <taxon>Bacteria</taxon>
        <taxon>Pseudomonadati</taxon>
        <taxon>Pseudomonadota</taxon>
        <taxon>Betaproteobacteria</taxon>
        <taxon>Neisseriales</taxon>
        <taxon>Chromobacteriaceae</taxon>
        <taxon>Chromobacterium</taxon>
    </lineage>
</organism>
<keyword evidence="4" id="KW-0255">Endonuclease</keyword>
<name>A0A1S1X233_9NEIS</name>
<keyword evidence="2" id="KW-0238">DNA-binding</keyword>
<keyword evidence="1" id="KW-0680">Restriction system</keyword>
<dbReference type="SUPFAM" id="SSF116734">
    <property type="entry name" value="DNA methylase specificity domain"/>
    <property type="match status" value="1"/>
</dbReference>
<dbReference type="RefSeq" id="WP_071115666.1">
    <property type="nucleotide sequence ID" value="NZ_MKCS01000001.1"/>
</dbReference>
<dbReference type="Proteomes" id="UP000180088">
    <property type="component" value="Unassembled WGS sequence"/>
</dbReference>
<proteinExistence type="predicted"/>
<dbReference type="EMBL" id="MKCS01000001">
    <property type="protein sequence ID" value="OHX13450.1"/>
    <property type="molecule type" value="Genomic_DNA"/>
</dbReference>
<dbReference type="OrthoDB" id="5465337at2"/>
<sequence length="203" mass="22076">MQLKYLAKISAGHPFRGKIAESPGSGVVAVQMKDASTPDGVNWAGCIETEPTGRRDDCLQVGDILVAARGSHNYAVLIDDALTASGKQAIAAPQFFIVRATAAQLLPEYLCWFLNQPPCQRYFDLNAEGTLTKAIKRNALDEIPIAVPDLARQQAIVGLAHTLRQELRLIEQLRRNGEQLQAAMANQLAADLFAEPAPATHHR</sequence>
<evidence type="ECO:0000313" key="4">
    <source>
        <dbReference type="EMBL" id="OHX13450.1"/>
    </source>
</evidence>
<dbReference type="STRING" id="1903179.BI347_07930"/>
<evidence type="ECO:0000313" key="5">
    <source>
        <dbReference type="Proteomes" id="UP000180088"/>
    </source>
</evidence>
<keyword evidence="4" id="KW-0540">Nuclease</keyword>
<evidence type="ECO:0000256" key="3">
    <source>
        <dbReference type="SAM" id="Coils"/>
    </source>
</evidence>
<keyword evidence="4" id="KW-0378">Hydrolase</keyword>
<evidence type="ECO:0000256" key="1">
    <source>
        <dbReference type="ARBA" id="ARBA00022747"/>
    </source>
</evidence>
<dbReference type="PANTHER" id="PTHR30408">
    <property type="entry name" value="TYPE-1 RESTRICTION ENZYME ECOKI SPECIFICITY PROTEIN"/>
    <property type="match status" value="1"/>
</dbReference>
<dbReference type="PANTHER" id="PTHR30408:SF12">
    <property type="entry name" value="TYPE I RESTRICTION ENZYME MJAVIII SPECIFICITY SUBUNIT"/>
    <property type="match status" value="1"/>
</dbReference>
<accession>A0A1S1X233</accession>
<protein>
    <submittedName>
        <fullName evidence="4">Restriction endonuclease subunit S</fullName>
    </submittedName>
</protein>
<comment type="caution">
    <text evidence="4">The sequence shown here is derived from an EMBL/GenBank/DDBJ whole genome shotgun (WGS) entry which is preliminary data.</text>
</comment>
<reference evidence="4 5" key="1">
    <citation type="submission" date="2016-09" db="EMBL/GenBank/DDBJ databases">
        <title>Chromobacterium muskegensis sp. nov., an insecticidal bacterium isolated from Sphagnum bogs.</title>
        <authorList>
            <person name="Sparks M.E."/>
            <person name="Blackburn M.B."/>
            <person name="Gundersen-Rindal D.E."/>
            <person name="Mitchell A."/>
            <person name="Farrar R."/>
            <person name="Kuhar D."/>
        </authorList>
    </citation>
    <scope>NUCLEOTIDE SEQUENCE [LARGE SCALE GENOMIC DNA]</scope>
    <source>
        <strain evidence="4 5">37-2</strain>
    </source>
</reference>
<gene>
    <name evidence="4" type="ORF">BI347_07930</name>
</gene>
<dbReference type="InterPro" id="IPR052021">
    <property type="entry name" value="Type-I_RS_S_subunit"/>
</dbReference>
<feature type="coiled-coil region" evidence="3">
    <location>
        <begin position="163"/>
        <end position="190"/>
    </location>
</feature>
<evidence type="ECO:0000256" key="2">
    <source>
        <dbReference type="ARBA" id="ARBA00023125"/>
    </source>
</evidence>
<dbReference type="AlphaFoldDB" id="A0A1S1X233"/>
<dbReference type="GO" id="GO:0009307">
    <property type="term" value="P:DNA restriction-modification system"/>
    <property type="evidence" value="ECO:0007669"/>
    <property type="project" value="UniProtKB-KW"/>
</dbReference>